<dbReference type="InParanoid" id="A0A251TUU6"/>
<name>A0A251TUU6_HELAN</name>
<evidence type="ECO:0000313" key="3">
    <source>
        <dbReference type="EMBL" id="OTG13741.1"/>
    </source>
</evidence>
<protein>
    <recommendedName>
        <fullName evidence="2">DUF4219 domain-containing protein</fullName>
    </recommendedName>
</protein>
<dbReference type="AlphaFoldDB" id="A0A251TUU6"/>
<accession>A0A251TUU6</accession>
<evidence type="ECO:0000256" key="1">
    <source>
        <dbReference type="SAM" id="MobiDB-lite"/>
    </source>
</evidence>
<evidence type="ECO:0000313" key="4">
    <source>
        <dbReference type="Proteomes" id="UP000215914"/>
    </source>
</evidence>
<feature type="region of interest" description="Disordered" evidence="1">
    <location>
        <begin position="1"/>
        <end position="25"/>
    </location>
</feature>
<dbReference type="Proteomes" id="UP000215914">
    <property type="component" value="Chromosome 9"/>
</dbReference>
<reference evidence="4" key="1">
    <citation type="journal article" date="2017" name="Nature">
        <title>The sunflower genome provides insights into oil metabolism, flowering and Asterid evolution.</title>
        <authorList>
            <person name="Badouin H."/>
            <person name="Gouzy J."/>
            <person name="Grassa C.J."/>
            <person name="Murat F."/>
            <person name="Staton S.E."/>
            <person name="Cottret L."/>
            <person name="Lelandais-Briere C."/>
            <person name="Owens G.L."/>
            <person name="Carrere S."/>
            <person name="Mayjonade B."/>
            <person name="Legrand L."/>
            <person name="Gill N."/>
            <person name="Kane N.C."/>
            <person name="Bowers J.E."/>
            <person name="Hubner S."/>
            <person name="Bellec A."/>
            <person name="Berard A."/>
            <person name="Berges H."/>
            <person name="Blanchet N."/>
            <person name="Boniface M.C."/>
            <person name="Brunel D."/>
            <person name="Catrice O."/>
            <person name="Chaidir N."/>
            <person name="Claudel C."/>
            <person name="Donnadieu C."/>
            <person name="Faraut T."/>
            <person name="Fievet G."/>
            <person name="Helmstetter N."/>
            <person name="King M."/>
            <person name="Knapp S.J."/>
            <person name="Lai Z."/>
            <person name="Le Paslier M.C."/>
            <person name="Lippi Y."/>
            <person name="Lorenzon L."/>
            <person name="Mandel J.R."/>
            <person name="Marage G."/>
            <person name="Marchand G."/>
            <person name="Marquand E."/>
            <person name="Bret-Mestries E."/>
            <person name="Morien E."/>
            <person name="Nambeesan S."/>
            <person name="Nguyen T."/>
            <person name="Pegot-Espagnet P."/>
            <person name="Pouilly N."/>
            <person name="Raftis F."/>
            <person name="Sallet E."/>
            <person name="Schiex T."/>
            <person name="Thomas J."/>
            <person name="Vandecasteele C."/>
            <person name="Vares D."/>
            <person name="Vear F."/>
            <person name="Vautrin S."/>
            <person name="Crespi M."/>
            <person name="Mangin B."/>
            <person name="Burke J.M."/>
            <person name="Salse J."/>
            <person name="Munos S."/>
            <person name="Vincourt P."/>
            <person name="Rieseberg L.H."/>
            <person name="Langlade N.B."/>
        </authorList>
    </citation>
    <scope>NUCLEOTIDE SEQUENCE [LARGE SCALE GENOMIC DNA]</scope>
    <source>
        <strain evidence="4">cv. SF193</strain>
    </source>
</reference>
<proteinExistence type="predicted"/>
<dbReference type="STRING" id="4232.A0A251TUU6"/>
<feature type="domain" description="DUF4219" evidence="2">
    <location>
        <begin position="30"/>
        <end position="55"/>
    </location>
</feature>
<organism evidence="3 4">
    <name type="scientific">Helianthus annuus</name>
    <name type="common">Common sunflower</name>
    <dbReference type="NCBI Taxonomy" id="4232"/>
    <lineage>
        <taxon>Eukaryota</taxon>
        <taxon>Viridiplantae</taxon>
        <taxon>Streptophyta</taxon>
        <taxon>Embryophyta</taxon>
        <taxon>Tracheophyta</taxon>
        <taxon>Spermatophyta</taxon>
        <taxon>Magnoliopsida</taxon>
        <taxon>eudicotyledons</taxon>
        <taxon>Gunneridae</taxon>
        <taxon>Pentapetalae</taxon>
        <taxon>asterids</taxon>
        <taxon>campanulids</taxon>
        <taxon>Asterales</taxon>
        <taxon>Asteraceae</taxon>
        <taxon>Asteroideae</taxon>
        <taxon>Heliantheae alliance</taxon>
        <taxon>Heliantheae</taxon>
        <taxon>Helianthus</taxon>
    </lineage>
</organism>
<sequence>MVDDKSSGGNAIVPVSSQGSSSISLQCPKLTDTNYTSWAILVETILRANGLWEAIDPVTGATVEEKKNYTTKAIIFQSLPEDVLLLVAKHKYAKDVFVI</sequence>
<keyword evidence="4" id="KW-1185">Reference proteome</keyword>
<evidence type="ECO:0000259" key="2">
    <source>
        <dbReference type="Pfam" id="PF13961"/>
    </source>
</evidence>
<dbReference type="EMBL" id="CM007898">
    <property type="protein sequence ID" value="OTG13741.1"/>
    <property type="molecule type" value="Genomic_DNA"/>
</dbReference>
<gene>
    <name evidence="3" type="ORF">HannXRQ_Chr09g0241591</name>
</gene>
<dbReference type="InterPro" id="IPR025314">
    <property type="entry name" value="DUF4219"/>
</dbReference>
<dbReference type="Pfam" id="PF13961">
    <property type="entry name" value="DUF4219"/>
    <property type="match status" value="1"/>
</dbReference>